<evidence type="ECO:0000256" key="8">
    <source>
        <dbReference type="SAM" id="Phobius"/>
    </source>
</evidence>
<evidence type="ECO:0000313" key="11">
    <source>
        <dbReference type="Proteomes" id="UP001162131"/>
    </source>
</evidence>
<comment type="subcellular location">
    <subcellularLocation>
        <location evidence="1">Membrane</location>
        <topology evidence="1">Multi-pass membrane protein</topology>
    </subcellularLocation>
</comment>
<proteinExistence type="predicted"/>
<feature type="transmembrane region" description="Helical" evidence="8">
    <location>
        <begin position="12"/>
        <end position="35"/>
    </location>
</feature>
<feature type="transmembrane region" description="Helical" evidence="8">
    <location>
        <begin position="161"/>
        <end position="186"/>
    </location>
</feature>
<dbReference type="InterPro" id="IPR022343">
    <property type="entry name" value="GCR1-cAMP_receptor"/>
</dbReference>
<keyword evidence="7" id="KW-0807">Transducer</keyword>
<dbReference type="GO" id="GO:0004930">
    <property type="term" value="F:G protein-coupled receptor activity"/>
    <property type="evidence" value="ECO:0007669"/>
    <property type="project" value="UniProtKB-KW"/>
</dbReference>
<accession>A0AAU9KCB9</accession>
<feature type="transmembrane region" description="Helical" evidence="8">
    <location>
        <begin position="81"/>
        <end position="103"/>
    </location>
</feature>
<feature type="transmembrane region" description="Helical" evidence="8">
    <location>
        <begin position="115"/>
        <end position="132"/>
    </location>
</feature>
<evidence type="ECO:0000256" key="5">
    <source>
        <dbReference type="ARBA" id="ARBA00023136"/>
    </source>
</evidence>
<keyword evidence="2 8" id="KW-0812">Transmembrane</keyword>
<evidence type="ECO:0000259" key="9">
    <source>
        <dbReference type="PROSITE" id="PS50261"/>
    </source>
</evidence>
<evidence type="ECO:0000256" key="6">
    <source>
        <dbReference type="ARBA" id="ARBA00023170"/>
    </source>
</evidence>
<dbReference type="InterPro" id="IPR022340">
    <property type="entry name" value="GPCR_GCR1_put"/>
</dbReference>
<comment type="caution">
    <text evidence="10">The sequence shown here is derived from an EMBL/GenBank/DDBJ whole genome shotgun (WGS) entry which is preliminary data.</text>
</comment>
<dbReference type="AlphaFoldDB" id="A0AAU9KCB9"/>
<dbReference type="PROSITE" id="PS50261">
    <property type="entry name" value="G_PROTEIN_RECEP_F2_4"/>
    <property type="match status" value="1"/>
</dbReference>
<feature type="transmembrane region" description="Helical" evidence="8">
    <location>
        <begin position="234"/>
        <end position="258"/>
    </location>
</feature>
<dbReference type="GO" id="GO:0007189">
    <property type="term" value="P:adenylate cyclase-activating G protein-coupled receptor signaling pathway"/>
    <property type="evidence" value="ECO:0007669"/>
    <property type="project" value="TreeGrafter"/>
</dbReference>
<dbReference type="PRINTS" id="PR02000">
    <property type="entry name" value="GCR1PLANT"/>
</dbReference>
<gene>
    <name evidence="10" type="ORF">BSTOLATCC_MIC61129</name>
</gene>
<dbReference type="EMBL" id="CAJZBQ010000058">
    <property type="protein sequence ID" value="CAG9334517.1"/>
    <property type="molecule type" value="Genomic_DNA"/>
</dbReference>
<keyword evidence="5 8" id="KW-0472">Membrane</keyword>
<keyword evidence="6" id="KW-0675">Receptor</keyword>
<dbReference type="PANTHER" id="PTHR23112:SF0">
    <property type="entry name" value="TRANSMEMBRANE PROTEIN 116"/>
    <property type="match status" value="1"/>
</dbReference>
<feature type="transmembrane region" description="Helical" evidence="8">
    <location>
        <begin position="207"/>
        <end position="228"/>
    </location>
</feature>
<evidence type="ECO:0000256" key="2">
    <source>
        <dbReference type="ARBA" id="ARBA00022692"/>
    </source>
</evidence>
<dbReference type="Gene3D" id="1.20.1070.10">
    <property type="entry name" value="Rhodopsin 7-helix transmembrane proteins"/>
    <property type="match status" value="1"/>
</dbReference>
<evidence type="ECO:0000313" key="10">
    <source>
        <dbReference type="EMBL" id="CAG9334517.1"/>
    </source>
</evidence>
<name>A0AAU9KCB9_9CILI</name>
<reference evidence="10" key="1">
    <citation type="submission" date="2021-09" db="EMBL/GenBank/DDBJ databases">
        <authorList>
            <consortium name="AG Swart"/>
            <person name="Singh M."/>
            <person name="Singh A."/>
            <person name="Seah K."/>
            <person name="Emmerich C."/>
        </authorList>
    </citation>
    <scope>NUCLEOTIDE SEQUENCE</scope>
    <source>
        <strain evidence="10">ATCC30299</strain>
    </source>
</reference>
<sequence length="298" mass="34102">MALSSSQNEAFSSVLIVCNSLSIFGCLFIIFLYLIFGELRTFAFRLVFHMSIVDLFHSISLLPGYEISEWLCIFQGSLLQYTSFGGAVWSVIIAYSLFDTVVLHNTKIQAKESKFLIIGYIFPVLVTIPPFVTKSYGSAEGWCWISISNDHFTIDTIWRFVLFYIPLWLMFIYNIVTYFVVINNIIKEFKNLDNSDMKTALVRRLRMYPFVLIFSYLFSTIKRIYDFINPEEEFFPLIICAGAMLSLVGFLNGFVYGFTDSVKVAIKEAWIGGKRTNSYAAEGSQSLMNITQIKACVL</sequence>
<evidence type="ECO:0000256" key="3">
    <source>
        <dbReference type="ARBA" id="ARBA00022989"/>
    </source>
</evidence>
<evidence type="ECO:0000256" key="4">
    <source>
        <dbReference type="ARBA" id="ARBA00023040"/>
    </source>
</evidence>
<evidence type="ECO:0000256" key="7">
    <source>
        <dbReference type="ARBA" id="ARBA00023224"/>
    </source>
</evidence>
<dbReference type="SUPFAM" id="SSF81321">
    <property type="entry name" value="Family A G protein-coupled receptor-like"/>
    <property type="match status" value="1"/>
</dbReference>
<feature type="transmembrane region" description="Helical" evidence="8">
    <location>
        <begin position="42"/>
        <end position="61"/>
    </location>
</feature>
<dbReference type="Pfam" id="PF05462">
    <property type="entry name" value="Dicty_CAR"/>
    <property type="match status" value="1"/>
</dbReference>
<feature type="domain" description="G-protein coupled receptors family 2 profile 2" evidence="9">
    <location>
        <begin position="11"/>
        <end position="260"/>
    </location>
</feature>
<dbReference type="Proteomes" id="UP001162131">
    <property type="component" value="Unassembled WGS sequence"/>
</dbReference>
<keyword evidence="3 8" id="KW-1133">Transmembrane helix</keyword>
<dbReference type="GO" id="GO:0005886">
    <property type="term" value="C:plasma membrane"/>
    <property type="evidence" value="ECO:0007669"/>
    <property type="project" value="TreeGrafter"/>
</dbReference>
<protein>
    <recommendedName>
        <fullName evidence="9">G-protein coupled receptors family 2 profile 2 domain-containing protein</fullName>
    </recommendedName>
</protein>
<dbReference type="PRINTS" id="PR02001">
    <property type="entry name" value="GCR1CAMPR"/>
</dbReference>
<evidence type="ECO:0000256" key="1">
    <source>
        <dbReference type="ARBA" id="ARBA00004141"/>
    </source>
</evidence>
<dbReference type="InterPro" id="IPR017981">
    <property type="entry name" value="GPCR_2-like_7TM"/>
</dbReference>
<keyword evidence="11" id="KW-1185">Reference proteome</keyword>
<keyword evidence="4" id="KW-0297">G-protein coupled receptor</keyword>
<dbReference type="PANTHER" id="PTHR23112">
    <property type="entry name" value="G PROTEIN-COUPLED RECEPTOR 157-RELATED"/>
    <property type="match status" value="1"/>
</dbReference>
<dbReference type="GO" id="GO:0007166">
    <property type="term" value="P:cell surface receptor signaling pathway"/>
    <property type="evidence" value="ECO:0007669"/>
    <property type="project" value="InterPro"/>
</dbReference>
<organism evidence="10 11">
    <name type="scientific">Blepharisma stoltei</name>
    <dbReference type="NCBI Taxonomy" id="1481888"/>
    <lineage>
        <taxon>Eukaryota</taxon>
        <taxon>Sar</taxon>
        <taxon>Alveolata</taxon>
        <taxon>Ciliophora</taxon>
        <taxon>Postciliodesmatophora</taxon>
        <taxon>Heterotrichea</taxon>
        <taxon>Heterotrichida</taxon>
        <taxon>Blepharismidae</taxon>
        <taxon>Blepharisma</taxon>
    </lineage>
</organism>